<sequence length="493" mass="55406">MNGVIEILSNTKLDYKQKRAALSSLTENSLPYVDISDKARKYMEDGIICNLNEGNAPYRPRYILPDYKKYFENGSEYLNIKKPSDMYEAVNALLIIYNYVPSITGYPVYLGNVDELLEPYCDTVSEKELENLLKMFLVNIDRNLPDAFVHMNIGPRDTRVGRLILKLEENLKDAVPNLSLKCSKDTPDDFIKLAIKTSLEIGKPYFINHDELVKVLGENYGIASCYNALKIGGGSFTLVRVNLKEAAKLSKDYNDFIERVLPDVIGCQCEIINERARFIVETAKFFGTSFLSREGLIDISNFTSMAGIFGLYECVEILSGMKMGADESADEMAENITKRAYELVKEKEGLYCYGYGGKIGFHAQSGIDSDIDVSAGVRIKTGCEPEIFNQIRLEGKLQKYFDTGVSDIYIFDRTAKSNIDGVLTIIKGAFKSGIREMTINTSDSQLIRITGYLVKRCDIEKYEKGEPLREGTVALGADSIKNCRILDRKVRGI</sequence>
<dbReference type="Pfam" id="PF11230">
    <property type="entry name" value="YjjI-like"/>
    <property type="match status" value="1"/>
</dbReference>
<reference evidence="2" key="1">
    <citation type="submission" date="2017-02" db="EMBL/GenBank/DDBJ databases">
        <authorList>
            <person name="Varghese N."/>
            <person name="Submissions S."/>
        </authorList>
    </citation>
    <scope>NUCLEOTIDE SEQUENCE [LARGE SCALE GENOMIC DNA]</scope>
    <source>
        <strain evidence="2">USBA 833</strain>
    </source>
</reference>
<protein>
    <submittedName>
        <fullName evidence="1">Glycine radical enzyme, YjjI family</fullName>
    </submittedName>
</protein>
<dbReference type="SUPFAM" id="SSF51998">
    <property type="entry name" value="PFL-like glycyl radical enzymes"/>
    <property type="match status" value="1"/>
</dbReference>
<dbReference type="Gene3D" id="3.20.70.20">
    <property type="match status" value="1"/>
</dbReference>
<dbReference type="STRING" id="1147123.SAMN05443428_13313"/>
<dbReference type="OrthoDB" id="6189458at2"/>
<name>A0A1T4YCI8_9CLOT</name>
<keyword evidence="2" id="KW-1185">Reference proteome</keyword>
<proteinExistence type="predicted"/>
<evidence type="ECO:0000313" key="2">
    <source>
        <dbReference type="Proteomes" id="UP000190105"/>
    </source>
</evidence>
<evidence type="ECO:0000313" key="1">
    <source>
        <dbReference type="EMBL" id="SKA99011.1"/>
    </source>
</evidence>
<organism evidence="1 2">
    <name type="scientific">Caloramator quimbayensis</name>
    <dbReference type="NCBI Taxonomy" id="1147123"/>
    <lineage>
        <taxon>Bacteria</taxon>
        <taxon>Bacillati</taxon>
        <taxon>Bacillota</taxon>
        <taxon>Clostridia</taxon>
        <taxon>Eubacteriales</taxon>
        <taxon>Clostridiaceae</taxon>
        <taxon>Caloramator</taxon>
    </lineage>
</organism>
<dbReference type="EMBL" id="FUYH01000033">
    <property type="protein sequence ID" value="SKA99011.1"/>
    <property type="molecule type" value="Genomic_DNA"/>
</dbReference>
<accession>A0A1T4YCI8</accession>
<dbReference type="NCBIfam" id="TIGR04040">
    <property type="entry name" value="glycyl_YjjI"/>
    <property type="match status" value="1"/>
</dbReference>
<dbReference type="AlphaFoldDB" id="A0A1T4YCI8"/>
<dbReference type="RefSeq" id="WP_078697640.1">
    <property type="nucleotide sequence ID" value="NZ_FUYH01000033.1"/>
</dbReference>
<dbReference type="Proteomes" id="UP000190105">
    <property type="component" value="Unassembled WGS sequence"/>
</dbReference>
<dbReference type="InterPro" id="IPR016905">
    <property type="entry name" value="Glycyl_radical_YjjI-like"/>
</dbReference>
<gene>
    <name evidence="1" type="ORF">SAMN05443428_13313</name>
</gene>